<gene>
    <name evidence="1" type="primary">ABSGL_00900.1 scaffold 958</name>
</gene>
<organism evidence="1">
    <name type="scientific">Absidia glauca</name>
    <name type="common">Pin mould</name>
    <dbReference type="NCBI Taxonomy" id="4829"/>
    <lineage>
        <taxon>Eukaryota</taxon>
        <taxon>Fungi</taxon>
        <taxon>Fungi incertae sedis</taxon>
        <taxon>Mucoromycota</taxon>
        <taxon>Mucoromycotina</taxon>
        <taxon>Mucoromycetes</taxon>
        <taxon>Mucorales</taxon>
        <taxon>Cunninghamellaceae</taxon>
        <taxon>Absidia</taxon>
    </lineage>
</organism>
<evidence type="ECO:0000313" key="2">
    <source>
        <dbReference type="Proteomes" id="UP000078561"/>
    </source>
</evidence>
<dbReference type="EMBL" id="LT550334">
    <property type="protein sequence ID" value="SAL95571.1"/>
    <property type="molecule type" value="Genomic_DNA"/>
</dbReference>
<dbReference type="Proteomes" id="UP000078561">
    <property type="component" value="Unassembled WGS sequence"/>
</dbReference>
<keyword evidence="2" id="KW-1185">Reference proteome</keyword>
<accession>A0A168KW35</accession>
<dbReference type="AlphaFoldDB" id="A0A168KW35"/>
<sequence>MKANPSSNSTWNKMQYISMEGFQKMMDVYVECGCERYTKTQKSDCSEMPRDRDPSNKTQHPWYHPVHKKHLFLHANFEIRSVSFFTRKFMSGKKGHFSWGMLQTEPSGQNQPAYPEFC</sequence>
<evidence type="ECO:0000313" key="1">
    <source>
        <dbReference type="EMBL" id="SAL95571.1"/>
    </source>
</evidence>
<dbReference type="InParanoid" id="A0A168KW35"/>
<proteinExistence type="predicted"/>
<reference evidence="1" key="1">
    <citation type="submission" date="2016-04" db="EMBL/GenBank/DDBJ databases">
        <authorList>
            <person name="Evans L.H."/>
            <person name="Alamgir A."/>
            <person name="Owens N."/>
            <person name="Weber N.D."/>
            <person name="Virtaneva K."/>
            <person name="Barbian K."/>
            <person name="Babar A."/>
            <person name="Rosenke K."/>
        </authorList>
    </citation>
    <scope>NUCLEOTIDE SEQUENCE [LARGE SCALE GENOMIC DNA]</scope>
    <source>
        <strain evidence="1">CBS 101.48</strain>
    </source>
</reference>
<protein>
    <submittedName>
        <fullName evidence="1">Uncharacterized protein</fullName>
    </submittedName>
</protein>
<name>A0A168KW35_ABSGL</name>